<dbReference type="Pfam" id="PF22936">
    <property type="entry name" value="Pol_BBD"/>
    <property type="match status" value="1"/>
</dbReference>
<gene>
    <name evidence="3" type="ORF">KY290_022175</name>
</gene>
<keyword evidence="4" id="KW-1185">Reference proteome</keyword>
<evidence type="ECO:0000313" key="4">
    <source>
        <dbReference type="Proteomes" id="UP000826656"/>
    </source>
</evidence>
<sequence length="197" mass="21372">MDVTKSTGSFPSRHDLERLIQDSIADALPGAISSALSASSGTSNSIKSTWHLDSGASNHMTGDLSQFSSLYDDVSKYVIHTANRHTLPASGIGSVGNLSNILYVPNLKANLVSVGQLVDQNCVVKFSPNDCVVQNLKIEMTIAKGRRVGRMFLLMLLARINCLLFGIIGWVILIPLNFSTCSNHVFHQHMAFIQVSL</sequence>
<evidence type="ECO:0000256" key="1">
    <source>
        <dbReference type="SAM" id="Phobius"/>
    </source>
</evidence>
<evidence type="ECO:0000313" key="3">
    <source>
        <dbReference type="EMBL" id="KAH0758682.1"/>
    </source>
</evidence>
<organism evidence="3 4">
    <name type="scientific">Solanum tuberosum</name>
    <name type="common">Potato</name>
    <dbReference type="NCBI Taxonomy" id="4113"/>
    <lineage>
        <taxon>Eukaryota</taxon>
        <taxon>Viridiplantae</taxon>
        <taxon>Streptophyta</taxon>
        <taxon>Embryophyta</taxon>
        <taxon>Tracheophyta</taxon>
        <taxon>Spermatophyta</taxon>
        <taxon>Magnoliopsida</taxon>
        <taxon>eudicotyledons</taxon>
        <taxon>Gunneridae</taxon>
        <taxon>Pentapetalae</taxon>
        <taxon>asterids</taxon>
        <taxon>lamiids</taxon>
        <taxon>Solanales</taxon>
        <taxon>Solanaceae</taxon>
        <taxon>Solanoideae</taxon>
        <taxon>Solaneae</taxon>
        <taxon>Solanum</taxon>
    </lineage>
</organism>
<keyword evidence="1" id="KW-0812">Transmembrane</keyword>
<evidence type="ECO:0000259" key="2">
    <source>
        <dbReference type="Pfam" id="PF22936"/>
    </source>
</evidence>
<name>A0ABQ7V3L0_SOLTU</name>
<keyword evidence="1" id="KW-1133">Transmembrane helix</keyword>
<protein>
    <recommendedName>
        <fullName evidence="2">Retrovirus-related Pol polyprotein from transposon TNT 1-94-like beta-barrel domain-containing protein</fullName>
    </recommendedName>
</protein>
<dbReference type="EMBL" id="JAIVGD010000015">
    <property type="protein sequence ID" value="KAH0758682.1"/>
    <property type="molecule type" value="Genomic_DNA"/>
</dbReference>
<accession>A0ABQ7V3L0</accession>
<dbReference type="InterPro" id="IPR054722">
    <property type="entry name" value="PolX-like_BBD"/>
</dbReference>
<feature type="domain" description="Retrovirus-related Pol polyprotein from transposon TNT 1-94-like beta-barrel" evidence="2">
    <location>
        <begin position="50"/>
        <end position="122"/>
    </location>
</feature>
<dbReference type="Proteomes" id="UP000826656">
    <property type="component" value="Unassembled WGS sequence"/>
</dbReference>
<keyword evidence="1" id="KW-0472">Membrane</keyword>
<feature type="transmembrane region" description="Helical" evidence="1">
    <location>
        <begin position="152"/>
        <end position="173"/>
    </location>
</feature>
<reference evidence="3 4" key="1">
    <citation type="journal article" date="2021" name="bioRxiv">
        <title>Chromosome-scale and haplotype-resolved genome assembly of a tetraploid potato cultivar.</title>
        <authorList>
            <person name="Sun H."/>
            <person name="Jiao W.-B."/>
            <person name="Krause K."/>
            <person name="Campoy J.A."/>
            <person name="Goel M."/>
            <person name="Folz-Donahue K."/>
            <person name="Kukat C."/>
            <person name="Huettel B."/>
            <person name="Schneeberger K."/>
        </authorList>
    </citation>
    <scope>NUCLEOTIDE SEQUENCE [LARGE SCALE GENOMIC DNA]</scope>
    <source>
        <strain evidence="3">SolTubOtavaFocal</strain>
        <tissue evidence="3">Leaves</tissue>
    </source>
</reference>
<proteinExistence type="predicted"/>
<comment type="caution">
    <text evidence="3">The sequence shown here is derived from an EMBL/GenBank/DDBJ whole genome shotgun (WGS) entry which is preliminary data.</text>
</comment>